<dbReference type="EC" id="2.6.1.19" evidence="7"/>
<dbReference type="Proteomes" id="UP001268089">
    <property type="component" value="Unassembled WGS sequence"/>
</dbReference>
<comment type="cofactor">
    <cofactor evidence="1">
        <name>pyridoxal 5'-phosphate</name>
        <dbReference type="ChEBI" id="CHEBI:597326"/>
    </cofactor>
</comment>
<dbReference type="NCBIfam" id="TIGR00700">
    <property type="entry name" value="GABAtrnsam"/>
    <property type="match status" value="1"/>
</dbReference>
<evidence type="ECO:0000256" key="3">
    <source>
        <dbReference type="ARBA" id="ARBA00022576"/>
    </source>
</evidence>
<dbReference type="EMBL" id="JAVDXO010000001">
    <property type="protein sequence ID" value="MDR7304867.1"/>
    <property type="molecule type" value="Genomic_DNA"/>
</dbReference>
<dbReference type="PIRSF" id="PIRSF000521">
    <property type="entry name" value="Transaminase_4ab_Lys_Orn"/>
    <property type="match status" value="1"/>
</dbReference>
<keyword evidence="3 7" id="KW-0032">Aminotransferase</keyword>
<keyword evidence="4 7" id="KW-0808">Transferase</keyword>
<reference evidence="7 8" key="1">
    <citation type="submission" date="2023-07" db="EMBL/GenBank/DDBJ databases">
        <title>Sorghum-associated microbial communities from plants grown in Nebraska, USA.</title>
        <authorList>
            <person name="Schachtman D."/>
        </authorList>
    </citation>
    <scope>NUCLEOTIDE SEQUENCE [LARGE SCALE GENOMIC DNA]</scope>
    <source>
        <strain evidence="7 8">BE308</strain>
    </source>
</reference>
<dbReference type="InterPro" id="IPR015421">
    <property type="entry name" value="PyrdxlP-dep_Trfase_major"/>
</dbReference>
<evidence type="ECO:0000256" key="4">
    <source>
        <dbReference type="ARBA" id="ARBA00022679"/>
    </source>
</evidence>
<evidence type="ECO:0000256" key="1">
    <source>
        <dbReference type="ARBA" id="ARBA00001933"/>
    </source>
</evidence>
<comment type="similarity">
    <text evidence="2 6">Belongs to the class-III pyridoxal-phosphate-dependent aminotransferase family.</text>
</comment>
<dbReference type="Gene3D" id="3.40.640.10">
    <property type="entry name" value="Type I PLP-dependent aspartate aminotransferase-like (Major domain)"/>
    <property type="match status" value="1"/>
</dbReference>
<dbReference type="CDD" id="cd00610">
    <property type="entry name" value="OAT_like"/>
    <property type="match status" value="1"/>
</dbReference>
<evidence type="ECO:0000313" key="8">
    <source>
        <dbReference type="Proteomes" id="UP001268089"/>
    </source>
</evidence>
<dbReference type="RefSeq" id="WP_310338396.1">
    <property type="nucleotide sequence ID" value="NZ_JAVDXO010000001.1"/>
</dbReference>
<sequence>MPQDHPATNAALFARRQAAVARGVGQAHEIFVKNALNAEFWDVEGRRFIDFAGGIAVLNTGHLHPKVIEAVKAQLNLYTHTCFQVVAYEPYVEVCERLNAMAPGDFAKKSLLLTTGAEAVENAIKIARAYTKRPGVIAFTGGYHGRTNLTLGLTGKVVPYKVGFGPFPGEVFHALFPNPLHGVSVTDALNSVELIFKNDVEPERVAAFIVEPVQGEGGFYVAPPEFVSGLKTLANRYGILLIADEVQTGAGRTGTWFASEQWPVAPDLIATAKSLAGGFPLSGVVGRADVIDAPAAGGLGGTYAGSPVACAAALAVIQAFEDEKLLTRSQDMGALLVRALKDMATKIPAIGDVRGLGAMVAIELFENGDVHRPDAALTRKVVAEAARRGLVLLSCGTYGNVIRILVPLTASDALLEEGLAILADSFAAMA</sequence>
<dbReference type="InterPro" id="IPR005814">
    <property type="entry name" value="Aminotrans_3"/>
</dbReference>
<proteinExistence type="inferred from homology"/>
<evidence type="ECO:0000256" key="2">
    <source>
        <dbReference type="ARBA" id="ARBA00008954"/>
    </source>
</evidence>
<gene>
    <name evidence="7" type="ORF">J2X15_000133</name>
</gene>
<evidence type="ECO:0000313" key="7">
    <source>
        <dbReference type="EMBL" id="MDR7304867.1"/>
    </source>
</evidence>
<name>A0ABU1ZH45_9BURK</name>
<protein>
    <submittedName>
        <fullName evidence="7">4-aminobutyrate aminotransferase/(S)-3-amino-2-methylpropionate transaminase</fullName>
        <ecNumber evidence="7">2.6.1.19</ecNumber>
        <ecNumber evidence="7">2.6.1.22</ecNumber>
    </submittedName>
</protein>
<dbReference type="GO" id="GO:0047298">
    <property type="term" value="F:(S)-3-amino-2-methylpropionate transaminase activity"/>
    <property type="evidence" value="ECO:0007669"/>
    <property type="project" value="UniProtKB-EC"/>
</dbReference>
<dbReference type="SUPFAM" id="SSF53383">
    <property type="entry name" value="PLP-dependent transferases"/>
    <property type="match status" value="1"/>
</dbReference>
<dbReference type="InterPro" id="IPR049704">
    <property type="entry name" value="Aminotrans_3_PPA_site"/>
</dbReference>
<dbReference type="Pfam" id="PF00202">
    <property type="entry name" value="Aminotran_3"/>
    <property type="match status" value="1"/>
</dbReference>
<dbReference type="GO" id="GO:0034386">
    <property type="term" value="F:4-aminobutyrate:2-oxoglutarate transaminase activity"/>
    <property type="evidence" value="ECO:0007669"/>
    <property type="project" value="UniProtKB-EC"/>
</dbReference>
<evidence type="ECO:0000256" key="6">
    <source>
        <dbReference type="RuleBase" id="RU003560"/>
    </source>
</evidence>
<keyword evidence="5 6" id="KW-0663">Pyridoxal phosphate</keyword>
<dbReference type="EC" id="2.6.1.22" evidence="7"/>
<keyword evidence="8" id="KW-1185">Reference proteome</keyword>
<comment type="caution">
    <text evidence="7">The sequence shown here is derived from an EMBL/GenBank/DDBJ whole genome shotgun (WGS) entry which is preliminary data.</text>
</comment>
<dbReference type="PANTHER" id="PTHR11986">
    <property type="entry name" value="AMINOTRANSFERASE CLASS III"/>
    <property type="match status" value="1"/>
</dbReference>
<evidence type="ECO:0000256" key="5">
    <source>
        <dbReference type="ARBA" id="ARBA00022898"/>
    </source>
</evidence>
<dbReference type="InterPro" id="IPR004632">
    <property type="entry name" value="4NH2But_aminotransferase_bac"/>
</dbReference>
<organism evidence="7 8">
    <name type="scientific">Rhodoferax saidenbachensis</name>
    <dbReference type="NCBI Taxonomy" id="1484693"/>
    <lineage>
        <taxon>Bacteria</taxon>
        <taxon>Pseudomonadati</taxon>
        <taxon>Pseudomonadota</taxon>
        <taxon>Betaproteobacteria</taxon>
        <taxon>Burkholderiales</taxon>
        <taxon>Comamonadaceae</taxon>
        <taxon>Rhodoferax</taxon>
    </lineage>
</organism>
<dbReference type="InterPro" id="IPR050103">
    <property type="entry name" value="Class-III_PLP-dep_AT"/>
</dbReference>
<dbReference type="PANTHER" id="PTHR11986:SF58">
    <property type="entry name" value="LEUCINE_METHIONINE RACEMASE"/>
    <property type="match status" value="1"/>
</dbReference>
<accession>A0ABU1ZH45</accession>
<dbReference type="PROSITE" id="PS00600">
    <property type="entry name" value="AA_TRANSFER_CLASS_3"/>
    <property type="match status" value="1"/>
</dbReference>
<dbReference type="InterPro" id="IPR015422">
    <property type="entry name" value="PyrdxlP-dep_Trfase_small"/>
</dbReference>
<dbReference type="Gene3D" id="3.90.1150.10">
    <property type="entry name" value="Aspartate Aminotransferase, domain 1"/>
    <property type="match status" value="1"/>
</dbReference>
<dbReference type="InterPro" id="IPR015424">
    <property type="entry name" value="PyrdxlP-dep_Trfase"/>
</dbReference>